<feature type="compositionally biased region" description="Acidic residues" evidence="1">
    <location>
        <begin position="146"/>
        <end position="161"/>
    </location>
</feature>
<feature type="compositionally biased region" description="Acidic residues" evidence="1">
    <location>
        <begin position="205"/>
        <end position="221"/>
    </location>
</feature>
<reference evidence="2 3" key="1">
    <citation type="journal article" date="2019" name="Int. J. Syst. Evol. Microbiol.">
        <title>The Global Catalogue of Microorganisms (GCM) 10K type strain sequencing project: providing services to taxonomists for standard genome sequencing and annotation.</title>
        <authorList>
            <consortium name="The Broad Institute Genomics Platform"/>
            <consortium name="The Broad Institute Genome Sequencing Center for Infectious Disease"/>
            <person name="Wu L."/>
            <person name="Ma J."/>
        </authorList>
    </citation>
    <scope>NUCLEOTIDE SEQUENCE [LARGE SCALE GENOMIC DNA]</scope>
    <source>
        <strain evidence="2 3">CGMCC 1.12125</strain>
    </source>
</reference>
<evidence type="ECO:0000256" key="1">
    <source>
        <dbReference type="SAM" id="MobiDB-lite"/>
    </source>
</evidence>
<feature type="compositionally biased region" description="Acidic residues" evidence="1">
    <location>
        <begin position="108"/>
        <end position="138"/>
    </location>
</feature>
<dbReference type="EMBL" id="JBHUDJ010000014">
    <property type="protein sequence ID" value="MFD1589254.1"/>
    <property type="molecule type" value="Genomic_DNA"/>
</dbReference>
<gene>
    <name evidence="2" type="ORF">ACFR9U_19940</name>
</gene>
<feature type="compositionally biased region" description="Low complexity" evidence="1">
    <location>
        <begin position="97"/>
        <end position="107"/>
    </location>
</feature>
<proteinExistence type="predicted"/>
<name>A0ABD6CGT1_9EURY</name>
<organism evidence="2 3">
    <name type="scientific">Halorientalis brevis</name>
    <dbReference type="NCBI Taxonomy" id="1126241"/>
    <lineage>
        <taxon>Archaea</taxon>
        <taxon>Methanobacteriati</taxon>
        <taxon>Methanobacteriota</taxon>
        <taxon>Stenosarchaea group</taxon>
        <taxon>Halobacteria</taxon>
        <taxon>Halobacteriales</taxon>
        <taxon>Haloarculaceae</taxon>
        <taxon>Halorientalis</taxon>
    </lineage>
</organism>
<comment type="caution">
    <text evidence="2">The sequence shown here is derived from an EMBL/GenBank/DDBJ whole genome shotgun (WGS) entry which is preliminary data.</text>
</comment>
<feature type="region of interest" description="Disordered" evidence="1">
    <location>
        <begin position="79"/>
        <end position="237"/>
    </location>
</feature>
<feature type="compositionally biased region" description="Acidic residues" evidence="1">
    <location>
        <begin position="168"/>
        <end position="186"/>
    </location>
</feature>
<accession>A0ABD6CGT1</accession>
<sequence>MPSLSSCYFCGTALDAPIDAYPVVPEGLPIDAEHTVSLCPTCQRKLHGALEIAFDAATDADSIGTTLDEYDVLSEEETATAVDGDASALPSTESTFEAAPDDPAAATDADDESDAAAETEPSTEIEPDAESETQDDAPDETHETDAGDDEGASDDDSDSDEEPKPGVADDDTDDRSDGAGDDESTAADDASTRADEDTSTRAETNDDTPVDESEGDDDSVADGEPSGEASVLSTPAAKKVIRLLQNREFPVERDEFEDVASNAYAIPRQDCVDVLDALVSEGYVAEHRGNLVRDE</sequence>
<feature type="compositionally biased region" description="Basic and acidic residues" evidence="1">
    <location>
        <begin position="190"/>
        <end position="204"/>
    </location>
</feature>
<dbReference type="Proteomes" id="UP001597119">
    <property type="component" value="Unassembled WGS sequence"/>
</dbReference>
<protein>
    <submittedName>
        <fullName evidence="2">Uncharacterized protein</fullName>
    </submittedName>
</protein>
<dbReference type="AlphaFoldDB" id="A0ABD6CGT1"/>
<evidence type="ECO:0000313" key="2">
    <source>
        <dbReference type="EMBL" id="MFD1589254.1"/>
    </source>
</evidence>
<evidence type="ECO:0000313" key="3">
    <source>
        <dbReference type="Proteomes" id="UP001597119"/>
    </source>
</evidence>
<keyword evidence="3" id="KW-1185">Reference proteome</keyword>
<dbReference type="RefSeq" id="WP_247378984.1">
    <property type="nucleotide sequence ID" value="NZ_JALLGV010000005.1"/>
</dbReference>